<reference evidence="3" key="1">
    <citation type="submission" date="2021-02" db="EMBL/GenBank/DDBJ databases">
        <authorList>
            <person name="Nowell W R."/>
        </authorList>
    </citation>
    <scope>NUCLEOTIDE SEQUENCE</scope>
</reference>
<accession>A0A8S2VQR1</accession>
<gene>
    <name evidence="3" type="ORF">GIL414_LOCUS30657</name>
</gene>
<dbReference type="EMBL" id="CAJOBJ010059500">
    <property type="protein sequence ID" value="CAF4411755.1"/>
    <property type="molecule type" value="Genomic_DNA"/>
</dbReference>
<evidence type="ECO:0000256" key="2">
    <source>
        <dbReference type="SAM" id="Phobius"/>
    </source>
</evidence>
<dbReference type="Proteomes" id="UP000681720">
    <property type="component" value="Unassembled WGS sequence"/>
</dbReference>
<evidence type="ECO:0000313" key="4">
    <source>
        <dbReference type="Proteomes" id="UP000681720"/>
    </source>
</evidence>
<dbReference type="AlphaFoldDB" id="A0A8S2VQR1"/>
<evidence type="ECO:0000256" key="1">
    <source>
        <dbReference type="SAM" id="MobiDB-lite"/>
    </source>
</evidence>
<comment type="caution">
    <text evidence="3">The sequence shown here is derived from an EMBL/GenBank/DDBJ whole genome shotgun (WGS) entry which is preliminary data.</text>
</comment>
<feature type="transmembrane region" description="Helical" evidence="2">
    <location>
        <begin position="83"/>
        <end position="108"/>
    </location>
</feature>
<keyword evidence="2" id="KW-1133">Transmembrane helix</keyword>
<protein>
    <submittedName>
        <fullName evidence="3">Uncharacterized protein</fullName>
    </submittedName>
</protein>
<keyword evidence="2" id="KW-0812">Transmembrane</keyword>
<keyword evidence="2" id="KW-0472">Membrane</keyword>
<name>A0A8S2VQR1_9BILA</name>
<proteinExistence type="predicted"/>
<feature type="region of interest" description="Disordered" evidence="1">
    <location>
        <begin position="43"/>
        <end position="77"/>
    </location>
</feature>
<organism evidence="3 4">
    <name type="scientific">Rotaria magnacalcarata</name>
    <dbReference type="NCBI Taxonomy" id="392030"/>
    <lineage>
        <taxon>Eukaryota</taxon>
        <taxon>Metazoa</taxon>
        <taxon>Spiralia</taxon>
        <taxon>Gnathifera</taxon>
        <taxon>Rotifera</taxon>
        <taxon>Eurotatoria</taxon>
        <taxon>Bdelloidea</taxon>
        <taxon>Philodinida</taxon>
        <taxon>Philodinidae</taxon>
        <taxon>Rotaria</taxon>
    </lineage>
</organism>
<evidence type="ECO:0000313" key="3">
    <source>
        <dbReference type="EMBL" id="CAF4411755.1"/>
    </source>
</evidence>
<sequence length="110" mass="12357">MTKPSQASKQLPQVRIIRGNRPDGYPKLFDERVDSPIRSSVDSWLSSAPSIEPSKPKPIKKKVDKQQSIAEDDETENGPERKWIMLAIVIFSILIVCSIVGIVLAIVFRQ</sequence>